<dbReference type="AlphaFoldDB" id="A0A6J8EQ93"/>
<gene>
    <name evidence="1" type="ORF">MCOR_54695</name>
</gene>
<organism evidence="1 2">
    <name type="scientific">Mytilus coruscus</name>
    <name type="common">Sea mussel</name>
    <dbReference type="NCBI Taxonomy" id="42192"/>
    <lineage>
        <taxon>Eukaryota</taxon>
        <taxon>Metazoa</taxon>
        <taxon>Spiralia</taxon>
        <taxon>Lophotrochozoa</taxon>
        <taxon>Mollusca</taxon>
        <taxon>Bivalvia</taxon>
        <taxon>Autobranchia</taxon>
        <taxon>Pteriomorphia</taxon>
        <taxon>Mytilida</taxon>
        <taxon>Mytiloidea</taxon>
        <taxon>Mytilidae</taxon>
        <taxon>Mytilinae</taxon>
        <taxon>Mytilus</taxon>
    </lineage>
</organism>
<dbReference type="EMBL" id="CACVKT020009675">
    <property type="protein sequence ID" value="CAC5422658.1"/>
    <property type="molecule type" value="Genomic_DNA"/>
</dbReference>
<proteinExistence type="predicted"/>
<evidence type="ECO:0000313" key="1">
    <source>
        <dbReference type="EMBL" id="CAC5422658.1"/>
    </source>
</evidence>
<accession>A0A6J8EQ93</accession>
<protein>
    <submittedName>
        <fullName evidence="1">Uncharacterized protein</fullName>
    </submittedName>
</protein>
<name>A0A6J8EQ93_MYTCO</name>
<reference evidence="1 2" key="1">
    <citation type="submission" date="2020-06" db="EMBL/GenBank/DDBJ databases">
        <authorList>
            <person name="Li R."/>
            <person name="Bekaert M."/>
        </authorList>
    </citation>
    <scope>NUCLEOTIDE SEQUENCE [LARGE SCALE GENOMIC DNA]</scope>
    <source>
        <strain evidence="2">wild</strain>
    </source>
</reference>
<dbReference type="Proteomes" id="UP000507470">
    <property type="component" value="Unassembled WGS sequence"/>
</dbReference>
<sequence length="232" mass="26522">MVVLRILRGLMHNITNNSGFTKDPHLSRWINKYIIKLGMQNITSDRVYYDIHSPESCFTGMILYHFGNPELVSDRRDCNNSLYWYLCKSTPKIEQNDVFSSNATNAESNITADIISVITSNQTYGIASSCESNSNIYAMVNKTKTPCSSSRANDDIYLDLSNGENDRLNEVQKRKILMTENLYDSNEGIRNENDPTYNSSDFCKRKTNNHDSDIDMYSIMFTNSSSYTLNLT</sequence>
<evidence type="ECO:0000313" key="2">
    <source>
        <dbReference type="Proteomes" id="UP000507470"/>
    </source>
</evidence>
<keyword evidence="2" id="KW-1185">Reference proteome</keyword>